<gene>
    <name evidence="5" type="ORF">SAMN05216593_112151</name>
</gene>
<dbReference type="EMBL" id="FRDA01000012">
    <property type="protein sequence ID" value="SHN19652.1"/>
    <property type="molecule type" value="Genomic_DNA"/>
</dbReference>
<evidence type="ECO:0000313" key="6">
    <source>
        <dbReference type="Proteomes" id="UP000183983"/>
    </source>
</evidence>
<keyword evidence="4" id="KW-0862">Zinc</keyword>
<name>A0A1M7PQG5_9PSED</name>
<dbReference type="GO" id="GO:0043720">
    <property type="term" value="F:3-keto-5-aminohexanoate cleavage activity"/>
    <property type="evidence" value="ECO:0007669"/>
    <property type="project" value="InterPro"/>
</dbReference>
<dbReference type="Proteomes" id="UP000183983">
    <property type="component" value="Unassembled WGS sequence"/>
</dbReference>
<dbReference type="GO" id="GO:0046872">
    <property type="term" value="F:metal ion binding"/>
    <property type="evidence" value="ECO:0007669"/>
    <property type="project" value="UniProtKB-KW"/>
</dbReference>
<dbReference type="Pfam" id="PF05853">
    <property type="entry name" value="BKACE"/>
    <property type="match status" value="1"/>
</dbReference>
<dbReference type="OrthoDB" id="9155960at2"/>
<reference evidence="5 6" key="1">
    <citation type="submission" date="2016-11" db="EMBL/GenBank/DDBJ databases">
        <authorList>
            <person name="Jaros S."/>
            <person name="Januszkiewicz K."/>
            <person name="Wedrychowicz H."/>
        </authorList>
    </citation>
    <scope>NUCLEOTIDE SEQUENCE [LARGE SCALE GENOMIC DNA]</scope>
    <source>
        <strain evidence="5 6">LMG 26898</strain>
    </source>
</reference>
<protein>
    <submittedName>
        <fullName evidence="5">Uncharacterized conserved protein, DUF849 family</fullName>
    </submittedName>
</protein>
<dbReference type="PANTHER" id="PTHR37418:SF2">
    <property type="entry name" value="3-KETO-5-AMINOHEXANOATE CLEAVAGE ENZYME"/>
    <property type="match status" value="1"/>
</dbReference>
<sequence length="282" mass="29898">MQVGKPYFINLACTGVMPTKAMNSHVPLHHEEILADVAQALALGVQMVHLHARDDAGIQTADPAPYGRLVEAIRALPGGRELIVGVTTSGRQDAGFQSRSRVLELDGLAKPDMASLTLSSLNFAQSASVNAPDTIRQLAERMAANGIKPELEVFDAGMANFAAVLLKEGLLKPPLYVNVLLGNVAGAQADLLQLAAILAALPHDCIVGVAGLGRFQLAANGLGLLAADGVRVGLEDNLWFDQQRTVLASNTRLIERVIAQAHLLERPLLSTTAIRDRLGMTS</sequence>
<dbReference type="AlphaFoldDB" id="A0A1M7PQG5"/>
<dbReference type="Gene3D" id="3.20.20.70">
    <property type="entry name" value="Aldolase class I"/>
    <property type="match status" value="1"/>
</dbReference>
<comment type="cofactor">
    <cofactor evidence="1">
        <name>Zn(2+)</name>
        <dbReference type="ChEBI" id="CHEBI:29105"/>
    </cofactor>
</comment>
<evidence type="ECO:0000256" key="1">
    <source>
        <dbReference type="ARBA" id="ARBA00001947"/>
    </source>
</evidence>
<dbReference type="PANTHER" id="PTHR37418">
    <property type="entry name" value="3-KETO-5-AMINOHEXANOATE CLEAVAGE ENZYME-RELATED"/>
    <property type="match status" value="1"/>
</dbReference>
<proteinExistence type="predicted"/>
<evidence type="ECO:0000313" key="5">
    <source>
        <dbReference type="EMBL" id="SHN19652.1"/>
    </source>
</evidence>
<evidence type="ECO:0000256" key="4">
    <source>
        <dbReference type="ARBA" id="ARBA00022833"/>
    </source>
</evidence>
<evidence type="ECO:0000256" key="2">
    <source>
        <dbReference type="ARBA" id="ARBA00022679"/>
    </source>
</evidence>
<keyword evidence="2" id="KW-0808">Transferase</keyword>
<evidence type="ECO:0000256" key="3">
    <source>
        <dbReference type="ARBA" id="ARBA00022723"/>
    </source>
</evidence>
<organism evidence="5 6">
    <name type="scientific">Pseudomonas asturiensis</name>
    <dbReference type="NCBI Taxonomy" id="1190415"/>
    <lineage>
        <taxon>Bacteria</taxon>
        <taxon>Pseudomonadati</taxon>
        <taxon>Pseudomonadota</taxon>
        <taxon>Gammaproteobacteria</taxon>
        <taxon>Pseudomonadales</taxon>
        <taxon>Pseudomonadaceae</taxon>
        <taxon>Pseudomonas</taxon>
    </lineage>
</organism>
<dbReference type="InterPro" id="IPR013785">
    <property type="entry name" value="Aldolase_TIM"/>
</dbReference>
<dbReference type="InterPro" id="IPR008567">
    <property type="entry name" value="BKACE"/>
</dbReference>
<dbReference type="RefSeq" id="WP_073169774.1">
    <property type="nucleotide sequence ID" value="NZ_FRDA01000012.1"/>
</dbReference>
<accession>A0A1M7PQG5</accession>
<keyword evidence="3" id="KW-0479">Metal-binding</keyword>
<dbReference type="STRING" id="1190415.SAMN05216593_112151"/>